<sequence length="64" mass="7073">MVGARWYHRPLSGQEAEKLLMEKGHPGSFLVQENQSNPGQFVLTVLTQEPEEAPGTDRSHASPT</sequence>
<dbReference type="Proteomes" id="UP000694422">
    <property type="component" value="Unplaced"/>
</dbReference>
<dbReference type="PANTHER" id="PTHR46559:SF7">
    <property type="entry name" value="PROTEIN-TYROSINE-PHOSPHATASE"/>
    <property type="match status" value="1"/>
</dbReference>
<proteinExistence type="predicted"/>
<dbReference type="PANTHER" id="PTHR46559">
    <property type="entry name" value="TYROSINE-PROTEIN PHOSPHATASE NON-RECEPTOR TYPE 11"/>
    <property type="match status" value="1"/>
</dbReference>
<protein>
    <recommendedName>
        <fullName evidence="2">SH2 domain-containing protein</fullName>
    </recommendedName>
</protein>
<dbReference type="Pfam" id="PF00017">
    <property type="entry name" value="SH2"/>
    <property type="match status" value="1"/>
</dbReference>
<dbReference type="GO" id="GO:0005737">
    <property type="term" value="C:cytoplasm"/>
    <property type="evidence" value="ECO:0007669"/>
    <property type="project" value="TreeGrafter"/>
</dbReference>
<keyword evidence="1" id="KW-0727">SH2 domain</keyword>
<reference evidence="3" key="1">
    <citation type="submission" date="2025-08" db="UniProtKB">
        <authorList>
            <consortium name="Ensembl"/>
        </authorList>
    </citation>
    <scope>IDENTIFICATION</scope>
</reference>
<reference evidence="3" key="2">
    <citation type="submission" date="2025-09" db="UniProtKB">
        <authorList>
            <consortium name="Ensembl"/>
        </authorList>
    </citation>
    <scope>IDENTIFICATION</scope>
</reference>
<dbReference type="InterPro" id="IPR000980">
    <property type="entry name" value="SH2"/>
</dbReference>
<organism evidence="3 4">
    <name type="scientific">Spermophilus dauricus</name>
    <name type="common">Daurian ground squirrel</name>
    <dbReference type="NCBI Taxonomy" id="99837"/>
    <lineage>
        <taxon>Eukaryota</taxon>
        <taxon>Metazoa</taxon>
        <taxon>Chordata</taxon>
        <taxon>Craniata</taxon>
        <taxon>Vertebrata</taxon>
        <taxon>Euteleostomi</taxon>
        <taxon>Mammalia</taxon>
        <taxon>Eutheria</taxon>
        <taxon>Euarchontoglires</taxon>
        <taxon>Glires</taxon>
        <taxon>Rodentia</taxon>
        <taxon>Sciuromorpha</taxon>
        <taxon>Sciuridae</taxon>
        <taxon>Xerinae</taxon>
        <taxon>Marmotini</taxon>
        <taxon>Spermophilus</taxon>
    </lineage>
</organism>
<dbReference type="GO" id="GO:0030971">
    <property type="term" value="F:receptor tyrosine kinase binding"/>
    <property type="evidence" value="ECO:0007669"/>
    <property type="project" value="TreeGrafter"/>
</dbReference>
<evidence type="ECO:0000313" key="3">
    <source>
        <dbReference type="Ensembl" id="ENSSDAP00000004423.1"/>
    </source>
</evidence>
<dbReference type="AlphaFoldDB" id="A0A8C9P9U8"/>
<dbReference type="Ensembl" id="ENSSDAT00000005082.1">
    <property type="protein sequence ID" value="ENSSDAP00000004423.1"/>
    <property type="gene ID" value="ENSSDAG00000004164.1"/>
</dbReference>
<name>A0A8C9P9U8_SPEDA</name>
<evidence type="ECO:0000313" key="4">
    <source>
        <dbReference type="Proteomes" id="UP000694422"/>
    </source>
</evidence>
<dbReference type="SUPFAM" id="SSF55550">
    <property type="entry name" value="SH2 domain"/>
    <property type="match status" value="1"/>
</dbReference>
<evidence type="ECO:0000256" key="1">
    <source>
        <dbReference type="PROSITE-ProRule" id="PRU00191"/>
    </source>
</evidence>
<evidence type="ECO:0000259" key="2">
    <source>
        <dbReference type="PROSITE" id="PS50001"/>
    </source>
</evidence>
<feature type="domain" description="SH2" evidence="2">
    <location>
        <begin position="6"/>
        <end position="64"/>
    </location>
</feature>
<keyword evidence="4" id="KW-1185">Reference proteome</keyword>
<dbReference type="GO" id="GO:0004726">
    <property type="term" value="F:non-membrane spanning protein tyrosine phosphatase activity"/>
    <property type="evidence" value="ECO:0007669"/>
    <property type="project" value="TreeGrafter"/>
</dbReference>
<dbReference type="Gene3D" id="3.30.505.10">
    <property type="entry name" value="SH2 domain"/>
    <property type="match status" value="1"/>
</dbReference>
<accession>A0A8C9P9U8</accession>
<dbReference type="GO" id="GO:0050839">
    <property type="term" value="F:cell adhesion molecule binding"/>
    <property type="evidence" value="ECO:0007669"/>
    <property type="project" value="TreeGrafter"/>
</dbReference>
<dbReference type="InterPro" id="IPR036860">
    <property type="entry name" value="SH2_dom_sf"/>
</dbReference>
<dbReference type="PROSITE" id="PS50001">
    <property type="entry name" value="SH2"/>
    <property type="match status" value="1"/>
</dbReference>
<dbReference type="PRINTS" id="PR00401">
    <property type="entry name" value="SH2DOMAIN"/>
</dbReference>
<dbReference type="GO" id="GO:0070374">
    <property type="term" value="P:positive regulation of ERK1 and ERK2 cascade"/>
    <property type="evidence" value="ECO:0007669"/>
    <property type="project" value="TreeGrafter"/>
</dbReference>